<sequence>MTRVLLLFILGAAILMGCAQDDSPATSVPAATPETPSEATPEPGAAVAGGTVAPTATAEPTATLTPTPLPPKDLVVCLGGEPASLYLYGDNSVEPAAVRHALYESPYTSLSYGYQPLALEKLPNLADGDARLEAVEVNPGDFVIDAGGELTTLVKGVEVIDAEGQRLLYDSGVIRMAQLSADFTFQPLVWSDGTPVTAEDSVFSFRVARSPGTPRVDNKFTMTAAYEATGERTVRWTGRPGYLDPAYMTNVWTPLPSHQLAEFAPEELPGLEEAARAPLSYGAFVVDEWTAGESIRLVPNPHYYRAAEGLPHLTSLTFRFLSDGETSLPAGYEECHILTSDLLWFDALPAVAEAAAAGGLVEYTTTAGIVEQIIFGVDPAAAEQSWFQDARVRRAVTHCTDRQTLVDELTYGRGAVLDTFVPADHALHPDDAAQWAYDPAAGNALLDEAGLLDTDGDGIRNGLTASAPFTVTLGTVDNPLRQQIAERVSADLAACGIEATPALVEAGALFAPGPQGVVFGRKFDMAAFAWISSIAPICDLYVTANIPGPVADGFIGWEGINVSGWSDEAYDAACGAALSLLPGQPGYEESHQAALRIFAQELPAMPLFARLRLAATTPDVVNFRLDPTQPSELWNPHELDLNVAGS</sequence>
<dbReference type="AlphaFoldDB" id="A0A160T5B7"/>
<name>A0A160T5B7_9CHLR</name>
<dbReference type="KEGG" id="pbf:CFX0092_A3226"/>
<feature type="signal peptide" evidence="2">
    <location>
        <begin position="1"/>
        <end position="19"/>
    </location>
</feature>
<protein>
    <submittedName>
        <fullName evidence="4">ABC transporter substrate binding protein</fullName>
    </submittedName>
</protein>
<feature type="region of interest" description="Disordered" evidence="1">
    <location>
        <begin position="23"/>
        <end position="50"/>
    </location>
</feature>
<dbReference type="Gene3D" id="3.10.105.10">
    <property type="entry name" value="Dipeptide-binding Protein, Domain 3"/>
    <property type="match status" value="1"/>
</dbReference>
<evidence type="ECO:0000313" key="4">
    <source>
        <dbReference type="EMBL" id="CUS05104.2"/>
    </source>
</evidence>
<dbReference type="SUPFAM" id="SSF53850">
    <property type="entry name" value="Periplasmic binding protein-like II"/>
    <property type="match status" value="1"/>
</dbReference>
<evidence type="ECO:0000256" key="2">
    <source>
        <dbReference type="SAM" id="SignalP"/>
    </source>
</evidence>
<accession>A0A160T5B7</accession>
<organism evidence="4 5">
    <name type="scientific">Candidatus Promineifilum breve</name>
    <dbReference type="NCBI Taxonomy" id="1806508"/>
    <lineage>
        <taxon>Bacteria</taxon>
        <taxon>Bacillati</taxon>
        <taxon>Chloroflexota</taxon>
        <taxon>Ardenticatenia</taxon>
        <taxon>Candidatus Promineifilales</taxon>
        <taxon>Candidatus Promineifilaceae</taxon>
        <taxon>Candidatus Promineifilum</taxon>
    </lineage>
</organism>
<feature type="domain" description="Solute-binding protein family 5" evidence="3">
    <location>
        <begin position="188"/>
        <end position="534"/>
    </location>
</feature>
<dbReference type="Pfam" id="PF00496">
    <property type="entry name" value="SBP_bac_5"/>
    <property type="match status" value="1"/>
</dbReference>
<evidence type="ECO:0000256" key="1">
    <source>
        <dbReference type="SAM" id="MobiDB-lite"/>
    </source>
</evidence>
<dbReference type="Gene3D" id="3.40.190.10">
    <property type="entry name" value="Periplasmic binding protein-like II"/>
    <property type="match status" value="1"/>
</dbReference>
<dbReference type="InterPro" id="IPR000914">
    <property type="entry name" value="SBP_5_dom"/>
</dbReference>
<evidence type="ECO:0000313" key="5">
    <source>
        <dbReference type="Proteomes" id="UP000215027"/>
    </source>
</evidence>
<dbReference type="GO" id="GO:0015833">
    <property type="term" value="P:peptide transport"/>
    <property type="evidence" value="ECO:0007669"/>
    <property type="project" value="TreeGrafter"/>
</dbReference>
<evidence type="ECO:0000259" key="3">
    <source>
        <dbReference type="Pfam" id="PF00496"/>
    </source>
</evidence>
<dbReference type="Proteomes" id="UP000215027">
    <property type="component" value="Chromosome I"/>
</dbReference>
<gene>
    <name evidence="4" type="ORF">CFX0092_A3226</name>
</gene>
<dbReference type="InterPro" id="IPR039424">
    <property type="entry name" value="SBP_5"/>
</dbReference>
<keyword evidence="2" id="KW-0732">Signal</keyword>
<feature type="compositionally biased region" description="Low complexity" evidence="1">
    <location>
        <begin position="29"/>
        <end position="50"/>
    </location>
</feature>
<proteinExistence type="predicted"/>
<reference evidence="4" key="1">
    <citation type="submission" date="2016-01" db="EMBL/GenBank/DDBJ databases">
        <authorList>
            <person name="Mcilroy J.S."/>
            <person name="Karst M S."/>
            <person name="Albertsen M."/>
        </authorList>
    </citation>
    <scope>NUCLEOTIDE SEQUENCE</scope>
    <source>
        <strain evidence="4">Cfx-K</strain>
    </source>
</reference>
<dbReference type="PROSITE" id="PS51257">
    <property type="entry name" value="PROKAR_LIPOPROTEIN"/>
    <property type="match status" value="1"/>
</dbReference>
<dbReference type="PANTHER" id="PTHR30290">
    <property type="entry name" value="PERIPLASMIC BINDING COMPONENT OF ABC TRANSPORTER"/>
    <property type="match status" value="1"/>
</dbReference>
<feature type="chain" id="PRO_5008240601" evidence="2">
    <location>
        <begin position="20"/>
        <end position="646"/>
    </location>
</feature>
<dbReference type="EMBL" id="LN890655">
    <property type="protein sequence ID" value="CUS05104.2"/>
    <property type="molecule type" value="Genomic_DNA"/>
</dbReference>
<dbReference type="GO" id="GO:1904680">
    <property type="term" value="F:peptide transmembrane transporter activity"/>
    <property type="evidence" value="ECO:0007669"/>
    <property type="project" value="TreeGrafter"/>
</dbReference>
<keyword evidence="5" id="KW-1185">Reference proteome</keyword>